<gene>
    <name evidence="1" type="ORF">J2W91_004675</name>
</gene>
<name>A0AAP5LT15_PAEAM</name>
<dbReference type="AlphaFoldDB" id="A0AAP5LT15"/>
<organism evidence="1 2">
    <name type="scientific">Paenibacillus amylolyticus</name>
    <dbReference type="NCBI Taxonomy" id="1451"/>
    <lineage>
        <taxon>Bacteria</taxon>
        <taxon>Bacillati</taxon>
        <taxon>Bacillota</taxon>
        <taxon>Bacilli</taxon>
        <taxon>Bacillales</taxon>
        <taxon>Paenibacillaceae</taxon>
        <taxon>Paenibacillus</taxon>
    </lineage>
</organism>
<dbReference type="RefSeq" id="WP_310144145.1">
    <property type="nucleotide sequence ID" value="NZ_JAVDTR010000015.1"/>
</dbReference>
<reference evidence="1" key="1">
    <citation type="submission" date="2023-07" db="EMBL/GenBank/DDBJ databases">
        <title>Sorghum-associated microbial communities from plants grown in Nebraska, USA.</title>
        <authorList>
            <person name="Schachtman D."/>
        </authorList>
    </citation>
    <scope>NUCLEOTIDE SEQUENCE</scope>
    <source>
        <strain evidence="1">BE80</strain>
    </source>
</reference>
<dbReference type="Proteomes" id="UP001254832">
    <property type="component" value="Unassembled WGS sequence"/>
</dbReference>
<accession>A0AAP5LT15</accession>
<evidence type="ECO:0000313" key="1">
    <source>
        <dbReference type="EMBL" id="MDR6726169.1"/>
    </source>
</evidence>
<sequence length="45" mass="5254">MHNTYRVLQTDVEFLVAVLSQFRVSIWLILPDREEIMDYGGVVEA</sequence>
<proteinExistence type="predicted"/>
<evidence type="ECO:0000313" key="2">
    <source>
        <dbReference type="Proteomes" id="UP001254832"/>
    </source>
</evidence>
<protein>
    <submittedName>
        <fullName evidence="1">Uncharacterized protein</fullName>
    </submittedName>
</protein>
<dbReference type="EMBL" id="JAVDTR010000015">
    <property type="protein sequence ID" value="MDR6726169.1"/>
    <property type="molecule type" value="Genomic_DNA"/>
</dbReference>
<comment type="caution">
    <text evidence="1">The sequence shown here is derived from an EMBL/GenBank/DDBJ whole genome shotgun (WGS) entry which is preliminary data.</text>
</comment>